<evidence type="ECO:0000313" key="16">
    <source>
        <dbReference type="Proteomes" id="UP000438429"/>
    </source>
</evidence>
<comment type="catalytic activity">
    <reaction evidence="12">
        <text>beta-D-fructose 6-phosphate + ATP = beta-D-fructose 1,6-bisphosphate + ADP + H(+)</text>
        <dbReference type="Rhea" id="RHEA:16109"/>
        <dbReference type="ChEBI" id="CHEBI:15378"/>
        <dbReference type="ChEBI" id="CHEBI:30616"/>
        <dbReference type="ChEBI" id="CHEBI:32966"/>
        <dbReference type="ChEBI" id="CHEBI:57634"/>
        <dbReference type="ChEBI" id="CHEBI:456216"/>
        <dbReference type="EC" id="2.7.1.11"/>
    </reaction>
</comment>
<dbReference type="EMBL" id="VEVO01000011">
    <property type="protein sequence ID" value="KAF0035019.1"/>
    <property type="molecule type" value="Genomic_DNA"/>
</dbReference>
<feature type="domain" description="Phosphofructokinase" evidence="14">
    <location>
        <begin position="53"/>
        <end position="358"/>
    </location>
</feature>
<evidence type="ECO:0000256" key="10">
    <source>
        <dbReference type="ARBA" id="ARBA00022842"/>
    </source>
</evidence>
<keyword evidence="8" id="KW-0418">Kinase</keyword>
<evidence type="ECO:0000256" key="12">
    <source>
        <dbReference type="ARBA" id="ARBA00048070"/>
    </source>
</evidence>
<dbReference type="InterPro" id="IPR035966">
    <property type="entry name" value="PKF_sf"/>
</dbReference>
<dbReference type="GO" id="GO:0005524">
    <property type="term" value="F:ATP binding"/>
    <property type="evidence" value="ECO:0007669"/>
    <property type="project" value="UniProtKB-KW"/>
</dbReference>
<protein>
    <recommendedName>
        <fullName evidence="14">Phosphofructokinase domain-containing protein</fullName>
    </recommendedName>
</protein>
<feature type="region of interest" description="Disordered" evidence="13">
    <location>
        <begin position="1"/>
        <end position="44"/>
    </location>
</feature>
<keyword evidence="6" id="KW-0479">Metal-binding</keyword>
<evidence type="ECO:0000256" key="7">
    <source>
        <dbReference type="ARBA" id="ARBA00022741"/>
    </source>
</evidence>
<feature type="domain" description="Phosphofructokinase" evidence="14">
    <location>
        <begin position="410"/>
        <end position="454"/>
    </location>
</feature>
<dbReference type="GO" id="GO:0070095">
    <property type="term" value="F:fructose-6-phosphate binding"/>
    <property type="evidence" value="ECO:0007669"/>
    <property type="project" value="TreeGrafter"/>
</dbReference>
<dbReference type="GO" id="GO:0005945">
    <property type="term" value="C:6-phosphofructokinase complex"/>
    <property type="evidence" value="ECO:0007669"/>
    <property type="project" value="TreeGrafter"/>
</dbReference>
<comment type="caution">
    <text evidence="15">The sequence shown here is derived from an EMBL/GenBank/DDBJ whole genome shotgun (WGS) entry which is preliminary data.</text>
</comment>
<evidence type="ECO:0000256" key="2">
    <source>
        <dbReference type="ARBA" id="ARBA00004679"/>
    </source>
</evidence>
<dbReference type="Pfam" id="PF00365">
    <property type="entry name" value="PFK"/>
    <property type="match status" value="3"/>
</dbReference>
<evidence type="ECO:0000256" key="1">
    <source>
        <dbReference type="ARBA" id="ARBA00001946"/>
    </source>
</evidence>
<sequence>MTARLQGGDDLSASESKVSSSPDPAGDAASFNSSTMAQADPINPTKMGEGRAIAVLTSGGDAQGMNAAVRATVRVGLYTGAKVYFVHEGYQGLVDGGDNIRLATWESVSMMLQLGGTVIGSARCQDFRTKEGRTKAACNLVKLGITNLCVIGGDGSLTGANQFRTEWTELLGDLVKAGKITPNEAKCSSHLNIVGMVGSIDNDFCGTDMTIGTDSALHRIIEIVDAITTTAQSHQRTFILEVMGRHCGYLALVTALACGADWVFIPEMPPDNGWEDHLCRRLTEQRGRGSRLNIIIVAEGAMDRSGKPISCDLIKQLVSKRLGFDTRTTILGHVQRGGTPSAFDRILASRMGVEAVMALLEATPDTPACVVSLSGNMAVRLPLMECVQVVSVENTFVLKSVSASCQSNINIAIVNVGAPCAGMNAAVRSAVRIGLLQGHQMLAVHDGFDGLAHGMAFVGGLEMVQARDKYEELCIPLVVVPATVSNNVPGSDFSVGTDTALNTITMTCDRIKQSAAGTKRRVFIVETMGGYCGYLATMAGLATGADAAYIYEEPVNIHHLEGGTPSPFDRNFATKMGMKSVLWLTDKLKECYRHGRIFANSADSACVLGMRKRSLVFQPLAELKDQTDFEHRIPKIQWWLKLRPILKILAKYKINLDISEKTEIEHIIKKRGSAP</sequence>
<evidence type="ECO:0000256" key="9">
    <source>
        <dbReference type="ARBA" id="ARBA00022840"/>
    </source>
</evidence>
<dbReference type="Proteomes" id="UP000438429">
    <property type="component" value="Unassembled WGS sequence"/>
</dbReference>
<keyword evidence="9" id="KW-0067">ATP-binding</keyword>
<dbReference type="GO" id="GO:0006002">
    <property type="term" value="P:fructose 6-phosphate metabolic process"/>
    <property type="evidence" value="ECO:0007669"/>
    <property type="project" value="InterPro"/>
</dbReference>
<dbReference type="GO" id="GO:0016020">
    <property type="term" value="C:membrane"/>
    <property type="evidence" value="ECO:0007669"/>
    <property type="project" value="TreeGrafter"/>
</dbReference>
<dbReference type="Gene3D" id="3.40.50.450">
    <property type="match status" value="3"/>
</dbReference>
<organism evidence="15 16">
    <name type="scientific">Scophthalmus maximus</name>
    <name type="common">Turbot</name>
    <name type="synonym">Psetta maxima</name>
    <dbReference type="NCBI Taxonomy" id="52904"/>
    <lineage>
        <taxon>Eukaryota</taxon>
        <taxon>Metazoa</taxon>
        <taxon>Chordata</taxon>
        <taxon>Craniata</taxon>
        <taxon>Vertebrata</taxon>
        <taxon>Euteleostomi</taxon>
        <taxon>Actinopterygii</taxon>
        <taxon>Neopterygii</taxon>
        <taxon>Teleostei</taxon>
        <taxon>Neoteleostei</taxon>
        <taxon>Acanthomorphata</taxon>
        <taxon>Carangaria</taxon>
        <taxon>Pleuronectiformes</taxon>
        <taxon>Pleuronectoidei</taxon>
        <taxon>Scophthalmidae</taxon>
        <taxon>Scophthalmus</taxon>
    </lineage>
</organism>
<evidence type="ECO:0000256" key="4">
    <source>
        <dbReference type="ARBA" id="ARBA00022533"/>
    </source>
</evidence>
<dbReference type="InterPro" id="IPR015912">
    <property type="entry name" value="Phosphofructokinase_CS"/>
</dbReference>
<dbReference type="GO" id="GO:0016208">
    <property type="term" value="F:AMP binding"/>
    <property type="evidence" value="ECO:0007669"/>
    <property type="project" value="TreeGrafter"/>
</dbReference>
<comment type="pathway">
    <text evidence="2">Carbohydrate degradation; glycolysis; D-glyceraldehyde 3-phosphate and glycerone phosphate from D-glucose: step 3/4.</text>
</comment>
<keyword evidence="3" id="KW-0963">Cytoplasm</keyword>
<evidence type="ECO:0000256" key="6">
    <source>
        <dbReference type="ARBA" id="ARBA00022723"/>
    </source>
</evidence>
<keyword evidence="7" id="KW-0547">Nucleotide-binding</keyword>
<dbReference type="PRINTS" id="PR00476">
    <property type="entry name" value="PHFRCTKINASE"/>
</dbReference>
<comment type="cofactor">
    <cofactor evidence="1">
        <name>Mg(2+)</name>
        <dbReference type="ChEBI" id="CHEBI:18420"/>
    </cofactor>
</comment>
<gene>
    <name evidence="15" type="ORF">F2P81_012777</name>
</gene>
<dbReference type="SUPFAM" id="SSF53784">
    <property type="entry name" value="Phosphofructokinase"/>
    <property type="match status" value="2"/>
</dbReference>
<evidence type="ECO:0000256" key="13">
    <source>
        <dbReference type="SAM" id="MobiDB-lite"/>
    </source>
</evidence>
<feature type="compositionally biased region" description="Low complexity" evidence="13">
    <location>
        <begin position="19"/>
        <end position="30"/>
    </location>
</feature>
<dbReference type="GO" id="GO:0030388">
    <property type="term" value="P:fructose 1,6-bisphosphate metabolic process"/>
    <property type="evidence" value="ECO:0007669"/>
    <property type="project" value="TreeGrafter"/>
</dbReference>
<dbReference type="InterPro" id="IPR022953">
    <property type="entry name" value="ATP_PFK"/>
</dbReference>
<dbReference type="GO" id="GO:0003872">
    <property type="term" value="F:6-phosphofructokinase activity"/>
    <property type="evidence" value="ECO:0007669"/>
    <property type="project" value="UniProtKB-EC"/>
</dbReference>
<dbReference type="GO" id="GO:0046872">
    <property type="term" value="F:metal ion binding"/>
    <property type="evidence" value="ECO:0007669"/>
    <property type="project" value="UniProtKB-KW"/>
</dbReference>
<keyword evidence="4" id="KW-0021">Allosteric enzyme</keyword>
<evidence type="ECO:0000256" key="5">
    <source>
        <dbReference type="ARBA" id="ARBA00022679"/>
    </source>
</evidence>
<accession>A0A6A4SQK2</accession>
<reference evidence="15 16" key="1">
    <citation type="submission" date="2019-06" db="EMBL/GenBank/DDBJ databases">
        <title>Draft genomes of female and male turbot (Scophthalmus maximus).</title>
        <authorList>
            <person name="Xu H."/>
            <person name="Xu X.-W."/>
            <person name="Shao C."/>
            <person name="Chen S."/>
        </authorList>
    </citation>
    <scope>NUCLEOTIDE SEQUENCE [LARGE SCALE GENOMIC DNA]</scope>
    <source>
        <strain evidence="15">Ysfricsl-2016a</strain>
        <tissue evidence="15">Blood</tissue>
    </source>
</reference>
<evidence type="ECO:0000256" key="8">
    <source>
        <dbReference type="ARBA" id="ARBA00022777"/>
    </source>
</evidence>
<dbReference type="GO" id="GO:0048029">
    <property type="term" value="F:monosaccharide binding"/>
    <property type="evidence" value="ECO:0007669"/>
    <property type="project" value="TreeGrafter"/>
</dbReference>
<dbReference type="PANTHER" id="PTHR13697">
    <property type="entry name" value="PHOSPHOFRUCTOKINASE"/>
    <property type="match status" value="1"/>
</dbReference>
<evidence type="ECO:0000259" key="14">
    <source>
        <dbReference type="Pfam" id="PF00365"/>
    </source>
</evidence>
<dbReference type="GO" id="GO:0042802">
    <property type="term" value="F:identical protein binding"/>
    <property type="evidence" value="ECO:0007669"/>
    <property type="project" value="TreeGrafter"/>
</dbReference>
<dbReference type="AlphaFoldDB" id="A0A6A4SQK2"/>
<proteinExistence type="predicted"/>
<keyword evidence="5" id="KW-0808">Transferase</keyword>
<dbReference type="GO" id="GO:0061621">
    <property type="term" value="P:canonical glycolysis"/>
    <property type="evidence" value="ECO:0007669"/>
    <property type="project" value="TreeGrafter"/>
</dbReference>
<evidence type="ECO:0000256" key="11">
    <source>
        <dbReference type="ARBA" id="ARBA00023152"/>
    </source>
</evidence>
<dbReference type="FunFam" id="3.40.50.460:FF:000003">
    <property type="entry name" value="ATP-dependent 6-phosphofructokinase"/>
    <property type="match status" value="1"/>
</dbReference>
<dbReference type="Gene3D" id="3.40.50.460">
    <property type="entry name" value="Phosphofructokinase domain"/>
    <property type="match status" value="2"/>
</dbReference>
<evidence type="ECO:0000313" key="15">
    <source>
        <dbReference type="EMBL" id="KAF0035019.1"/>
    </source>
</evidence>
<feature type="domain" description="Phosphofructokinase" evidence="14">
    <location>
        <begin position="455"/>
        <end position="560"/>
    </location>
</feature>
<dbReference type="PANTHER" id="PTHR13697:SF56">
    <property type="entry name" value="ATP-DEPENDENT 6-PHOSPHOFRUCTOKINASE"/>
    <property type="match status" value="1"/>
</dbReference>
<keyword evidence="11" id="KW-0324">Glycolysis</keyword>
<keyword evidence="10" id="KW-0460">Magnesium</keyword>
<name>A0A6A4SQK2_SCOMX</name>
<dbReference type="UniPathway" id="UPA00109">
    <property type="reaction ID" value="UER00182"/>
</dbReference>
<dbReference type="FunFam" id="3.40.50.450:FF:000043">
    <property type="entry name" value="ATP-dependent 6-phosphofructokinase, platelet type"/>
    <property type="match status" value="1"/>
</dbReference>
<dbReference type="InterPro" id="IPR000023">
    <property type="entry name" value="Phosphofructokinase_dom"/>
</dbReference>
<evidence type="ECO:0000256" key="3">
    <source>
        <dbReference type="ARBA" id="ARBA00022490"/>
    </source>
</evidence>
<dbReference type="PROSITE" id="PS00433">
    <property type="entry name" value="PHOSPHOFRUCTOKINASE"/>
    <property type="match status" value="1"/>
</dbReference>